<dbReference type="SUPFAM" id="SSF52218">
    <property type="entry name" value="Flavoproteins"/>
    <property type="match status" value="1"/>
</dbReference>
<dbReference type="InterPro" id="IPR029039">
    <property type="entry name" value="Flavoprotein-like_sf"/>
</dbReference>
<protein>
    <recommendedName>
        <fullName evidence="2">Flavodoxin domain-containing protein</fullName>
    </recommendedName>
</protein>
<proteinExistence type="predicted"/>
<evidence type="ECO:0000313" key="1">
    <source>
        <dbReference type="EMBL" id="GAI01804.1"/>
    </source>
</evidence>
<comment type="caution">
    <text evidence="1">The sequence shown here is derived from an EMBL/GenBank/DDBJ whole genome shotgun (WGS) entry which is preliminary data.</text>
</comment>
<name>X1M600_9ZZZZ</name>
<organism evidence="1">
    <name type="scientific">marine sediment metagenome</name>
    <dbReference type="NCBI Taxonomy" id="412755"/>
    <lineage>
        <taxon>unclassified sequences</taxon>
        <taxon>metagenomes</taxon>
        <taxon>ecological metagenomes</taxon>
    </lineage>
</organism>
<dbReference type="Gene3D" id="3.40.50.360">
    <property type="match status" value="1"/>
</dbReference>
<gene>
    <name evidence="1" type="ORF">S06H3_02526</name>
</gene>
<dbReference type="EMBL" id="BARV01000749">
    <property type="protein sequence ID" value="GAI01804.1"/>
    <property type="molecule type" value="Genomic_DNA"/>
</dbReference>
<dbReference type="AlphaFoldDB" id="X1M600"/>
<reference evidence="1" key="1">
    <citation type="journal article" date="2014" name="Front. Microbiol.">
        <title>High frequency of phylogenetically diverse reductive dehalogenase-homologous genes in deep subseafloor sedimentary metagenomes.</title>
        <authorList>
            <person name="Kawai M."/>
            <person name="Futagami T."/>
            <person name="Toyoda A."/>
            <person name="Takaki Y."/>
            <person name="Nishi S."/>
            <person name="Hori S."/>
            <person name="Arai W."/>
            <person name="Tsubouchi T."/>
            <person name="Morono Y."/>
            <person name="Uchiyama I."/>
            <person name="Ito T."/>
            <person name="Fujiyama A."/>
            <person name="Inagaki F."/>
            <person name="Takami H."/>
        </authorList>
    </citation>
    <scope>NUCLEOTIDE SEQUENCE</scope>
    <source>
        <strain evidence="1">Expedition CK06-06</strain>
    </source>
</reference>
<sequence>MRIDIEPIGIIHSPFKRKEDIRTLGFGSGIYFGKHHENLLNLIDKIPLMKNKKAFILATSGVGNGILQLPYYCDFNRLLKKKLLEKGFDIIGKFSCRGYDTYGLLKYIGGISKGRPNEKDLENARNFAKNLRR</sequence>
<accession>X1M600</accession>
<evidence type="ECO:0008006" key="2">
    <source>
        <dbReference type="Google" id="ProtNLM"/>
    </source>
</evidence>